<gene>
    <name evidence="6" type="ORF">COCON_G00178290</name>
</gene>
<dbReference type="Proteomes" id="UP001152803">
    <property type="component" value="Unassembled WGS sequence"/>
</dbReference>
<dbReference type="GO" id="GO:0005179">
    <property type="term" value="F:hormone activity"/>
    <property type="evidence" value="ECO:0007669"/>
    <property type="project" value="UniProtKB-KW"/>
</dbReference>
<dbReference type="PANTHER" id="PTHR17223:SF0">
    <property type="entry name" value="PARATHYROID HORMONE-RELATED PROTEIN"/>
    <property type="match status" value="1"/>
</dbReference>
<evidence type="ECO:0000256" key="5">
    <source>
        <dbReference type="ARBA" id="ARBA00022702"/>
    </source>
</evidence>
<evidence type="ECO:0000256" key="4">
    <source>
        <dbReference type="ARBA" id="ARBA00022685"/>
    </source>
</evidence>
<dbReference type="InterPro" id="IPR001415">
    <property type="entry name" value="PTH/PTH-rel"/>
</dbReference>
<keyword evidence="3" id="KW-0964">Secreted</keyword>
<evidence type="ECO:0000256" key="3">
    <source>
        <dbReference type="ARBA" id="ARBA00022525"/>
    </source>
</evidence>
<accession>A0A9Q1D5U8</accession>
<evidence type="ECO:0000313" key="7">
    <source>
        <dbReference type="Proteomes" id="UP001152803"/>
    </source>
</evidence>
<dbReference type="Pfam" id="PF01279">
    <property type="entry name" value="Parathyroid"/>
    <property type="match status" value="1"/>
</dbReference>
<name>A0A9Q1D5U8_CONCO</name>
<dbReference type="GO" id="GO:0005576">
    <property type="term" value="C:extracellular region"/>
    <property type="evidence" value="ECO:0007669"/>
    <property type="project" value="UniProtKB-SubCell"/>
</dbReference>
<dbReference type="InterPro" id="IPR003626">
    <property type="entry name" value="PTH-rel"/>
</dbReference>
<keyword evidence="5" id="KW-0372">Hormone</keyword>
<evidence type="ECO:0000313" key="6">
    <source>
        <dbReference type="EMBL" id="KAJ8258817.1"/>
    </source>
</evidence>
<evidence type="ECO:0000256" key="1">
    <source>
        <dbReference type="ARBA" id="ARBA00004613"/>
    </source>
</evidence>
<comment type="similarity">
    <text evidence="2">Belongs to the parathyroid hormone family.</text>
</comment>
<dbReference type="OrthoDB" id="8553405at2759"/>
<dbReference type="EMBL" id="JAFJMO010000013">
    <property type="protein sequence ID" value="KAJ8258817.1"/>
    <property type="molecule type" value="Genomic_DNA"/>
</dbReference>
<proteinExistence type="inferred from homology"/>
<evidence type="ECO:0000256" key="2">
    <source>
        <dbReference type="ARBA" id="ARBA00006307"/>
    </source>
</evidence>
<comment type="subcellular location">
    <subcellularLocation>
        <location evidence="1">Secreted</location>
    </subcellularLocation>
</comment>
<dbReference type="PANTHER" id="PTHR17223">
    <property type="entry name" value="PARATHYROID HORMONE-RELATED"/>
    <property type="match status" value="1"/>
</dbReference>
<dbReference type="AlphaFoldDB" id="A0A9Q1D5U8"/>
<dbReference type="SMART" id="SM00087">
    <property type="entry name" value="PTH"/>
    <property type="match status" value="1"/>
</dbReference>
<sequence length="112" mass="12798">MAIMVIIVLSLARCQENERRAVAEHQFMHDRGQAVQSLKRLMWLSNTIEGLHTAQARTLQLEPDPTECGHEGPQQCLSQQEREVRHSTLASLLQILCDVHKPHLTRLPESKK</sequence>
<organism evidence="6 7">
    <name type="scientific">Conger conger</name>
    <name type="common">Conger eel</name>
    <name type="synonym">Muraena conger</name>
    <dbReference type="NCBI Taxonomy" id="82655"/>
    <lineage>
        <taxon>Eukaryota</taxon>
        <taxon>Metazoa</taxon>
        <taxon>Chordata</taxon>
        <taxon>Craniata</taxon>
        <taxon>Vertebrata</taxon>
        <taxon>Euteleostomi</taxon>
        <taxon>Actinopterygii</taxon>
        <taxon>Neopterygii</taxon>
        <taxon>Teleostei</taxon>
        <taxon>Anguilliformes</taxon>
        <taxon>Congridae</taxon>
        <taxon>Conger</taxon>
    </lineage>
</organism>
<dbReference type="GO" id="GO:0030282">
    <property type="term" value="P:bone mineralization"/>
    <property type="evidence" value="ECO:0007669"/>
    <property type="project" value="InterPro"/>
</dbReference>
<comment type="caution">
    <text evidence="6">The sequence shown here is derived from an EMBL/GenBank/DDBJ whole genome shotgun (WGS) entry which is preliminary data.</text>
</comment>
<keyword evidence="7" id="KW-1185">Reference proteome</keyword>
<keyword evidence="4" id="KW-0165">Cleavage on pair of basic residues</keyword>
<reference evidence="6" key="1">
    <citation type="journal article" date="2023" name="Science">
        <title>Genome structures resolve the early diversification of teleost fishes.</title>
        <authorList>
            <person name="Parey E."/>
            <person name="Louis A."/>
            <person name="Montfort J."/>
            <person name="Bouchez O."/>
            <person name="Roques C."/>
            <person name="Iampietro C."/>
            <person name="Lluch J."/>
            <person name="Castinel A."/>
            <person name="Donnadieu C."/>
            <person name="Desvignes T."/>
            <person name="Floi Bucao C."/>
            <person name="Jouanno E."/>
            <person name="Wen M."/>
            <person name="Mejri S."/>
            <person name="Dirks R."/>
            <person name="Jansen H."/>
            <person name="Henkel C."/>
            <person name="Chen W.J."/>
            <person name="Zahm M."/>
            <person name="Cabau C."/>
            <person name="Klopp C."/>
            <person name="Thompson A.W."/>
            <person name="Robinson-Rechavi M."/>
            <person name="Braasch I."/>
            <person name="Lecointre G."/>
            <person name="Bobe J."/>
            <person name="Postlethwait J.H."/>
            <person name="Berthelot C."/>
            <person name="Roest Crollius H."/>
            <person name="Guiguen Y."/>
        </authorList>
    </citation>
    <scope>NUCLEOTIDE SEQUENCE</scope>
    <source>
        <strain evidence="6">Concon-B</strain>
    </source>
</reference>
<protein>
    <submittedName>
        <fullName evidence="6">Uncharacterized protein</fullName>
    </submittedName>
</protein>